<comment type="subcellular location">
    <subcellularLocation>
        <location evidence="1">Membrane</location>
    </subcellularLocation>
</comment>
<dbReference type="Gene3D" id="1.25.40.10">
    <property type="entry name" value="Tetratricopeptide repeat domain"/>
    <property type="match status" value="2"/>
</dbReference>
<evidence type="ECO:0000259" key="10">
    <source>
        <dbReference type="PROSITE" id="PS50125"/>
    </source>
</evidence>
<dbReference type="PROSITE" id="PS00452">
    <property type="entry name" value="GUANYLATE_CYCLASE_1"/>
    <property type="match status" value="1"/>
</dbReference>
<dbReference type="EMBL" id="MSLT01000023">
    <property type="protein sequence ID" value="OUD12552.1"/>
    <property type="molecule type" value="Genomic_DNA"/>
</dbReference>
<dbReference type="PANTHER" id="PTHR11920:SF335">
    <property type="entry name" value="GUANYLATE CYCLASE"/>
    <property type="match status" value="1"/>
</dbReference>
<feature type="domain" description="Guanylate cyclase" evidence="10">
    <location>
        <begin position="453"/>
        <end position="580"/>
    </location>
</feature>
<proteinExistence type="inferred from homology"/>
<evidence type="ECO:0000256" key="6">
    <source>
        <dbReference type="ARBA" id="ARBA00023239"/>
    </source>
</evidence>
<dbReference type="GO" id="GO:0004016">
    <property type="term" value="F:adenylate cyclase activity"/>
    <property type="evidence" value="ECO:0007669"/>
    <property type="project" value="UniProtKB-ARBA"/>
</dbReference>
<dbReference type="Gene3D" id="3.30.70.1230">
    <property type="entry name" value="Nucleotide cyclase"/>
    <property type="match status" value="1"/>
</dbReference>
<dbReference type="InterPro" id="IPR001054">
    <property type="entry name" value="A/G_cyclase"/>
</dbReference>
<dbReference type="GO" id="GO:0035556">
    <property type="term" value="P:intracellular signal transduction"/>
    <property type="evidence" value="ECO:0007669"/>
    <property type="project" value="InterPro"/>
</dbReference>
<feature type="repeat" description="TPR" evidence="7">
    <location>
        <begin position="138"/>
        <end position="171"/>
    </location>
</feature>
<evidence type="ECO:0000256" key="1">
    <source>
        <dbReference type="ARBA" id="ARBA00004370"/>
    </source>
</evidence>
<dbReference type="Pfam" id="PF00211">
    <property type="entry name" value="Guanylate_cyc"/>
    <property type="match status" value="1"/>
</dbReference>
<feature type="repeat" description="TPR" evidence="7">
    <location>
        <begin position="178"/>
        <end position="211"/>
    </location>
</feature>
<dbReference type="SUPFAM" id="SSF48452">
    <property type="entry name" value="TPR-like"/>
    <property type="match status" value="2"/>
</dbReference>
<dbReference type="InterPro" id="IPR029787">
    <property type="entry name" value="Nucleotide_cyclase"/>
</dbReference>
<evidence type="ECO:0000256" key="3">
    <source>
        <dbReference type="ARBA" id="ARBA00022741"/>
    </source>
</evidence>
<dbReference type="InterPro" id="IPR019734">
    <property type="entry name" value="TPR_rpt"/>
</dbReference>
<reference evidence="11 12" key="1">
    <citation type="submission" date="2016-12" db="EMBL/GenBank/DDBJ databases">
        <title>Thioflexothrix psekupsii D3 genome sequencing and assembly.</title>
        <authorList>
            <person name="Fomenkov A."/>
            <person name="Vincze T."/>
            <person name="Grabovich M."/>
            <person name="Anton B.P."/>
            <person name="Dubinina G."/>
            <person name="Orlova M."/>
            <person name="Belousova E."/>
            <person name="Roberts R.J."/>
        </authorList>
    </citation>
    <scope>NUCLEOTIDE SEQUENCE [LARGE SCALE GENOMIC DNA]</scope>
    <source>
        <strain evidence="11">D3</strain>
    </source>
</reference>
<dbReference type="GO" id="GO:0016020">
    <property type="term" value="C:membrane"/>
    <property type="evidence" value="ECO:0007669"/>
    <property type="project" value="UniProtKB-SubCell"/>
</dbReference>
<evidence type="ECO:0000256" key="7">
    <source>
        <dbReference type="PROSITE-ProRule" id="PRU00339"/>
    </source>
</evidence>
<dbReference type="PROSITE" id="PS50125">
    <property type="entry name" value="GUANYLATE_CYCLASE_2"/>
    <property type="match status" value="1"/>
</dbReference>
<dbReference type="Pfam" id="PF13424">
    <property type="entry name" value="TPR_12"/>
    <property type="match status" value="2"/>
</dbReference>
<keyword evidence="12" id="KW-1185">Reference proteome</keyword>
<dbReference type="AlphaFoldDB" id="A0A251X5Y2"/>
<dbReference type="Gene3D" id="6.10.250.780">
    <property type="match status" value="1"/>
</dbReference>
<dbReference type="CDD" id="cd07302">
    <property type="entry name" value="CHD"/>
    <property type="match status" value="1"/>
</dbReference>
<keyword evidence="7" id="KW-0802">TPR repeat</keyword>
<evidence type="ECO:0000256" key="9">
    <source>
        <dbReference type="SAM" id="Phobius"/>
    </source>
</evidence>
<dbReference type="SUPFAM" id="SSF55073">
    <property type="entry name" value="Nucleotide cyclase"/>
    <property type="match status" value="1"/>
</dbReference>
<comment type="caution">
    <text evidence="11">The sequence shown here is derived from an EMBL/GenBank/DDBJ whole genome shotgun (WGS) entry which is preliminary data.</text>
</comment>
<dbReference type="PROSITE" id="PS50005">
    <property type="entry name" value="TPR"/>
    <property type="match status" value="3"/>
</dbReference>
<evidence type="ECO:0000256" key="2">
    <source>
        <dbReference type="ARBA" id="ARBA00022692"/>
    </source>
</evidence>
<protein>
    <recommendedName>
        <fullName evidence="10">Guanylate cyclase domain-containing protein</fullName>
    </recommendedName>
</protein>
<dbReference type="Proteomes" id="UP000194798">
    <property type="component" value="Unassembled WGS sequence"/>
</dbReference>
<dbReference type="PROSITE" id="PS50293">
    <property type="entry name" value="TPR_REGION"/>
    <property type="match status" value="1"/>
</dbReference>
<feature type="repeat" description="TPR" evidence="7">
    <location>
        <begin position="218"/>
        <end position="251"/>
    </location>
</feature>
<dbReference type="SMART" id="SM00028">
    <property type="entry name" value="TPR"/>
    <property type="match status" value="7"/>
</dbReference>
<dbReference type="SMART" id="SM00044">
    <property type="entry name" value="CYCc"/>
    <property type="match status" value="1"/>
</dbReference>
<dbReference type="GO" id="GO:0000166">
    <property type="term" value="F:nucleotide binding"/>
    <property type="evidence" value="ECO:0007669"/>
    <property type="project" value="UniProtKB-KW"/>
</dbReference>
<keyword evidence="5 9" id="KW-0472">Membrane</keyword>
<keyword evidence="3" id="KW-0547">Nucleotide-binding</keyword>
<organism evidence="11 12">
    <name type="scientific">Thioflexithrix psekupsensis</name>
    <dbReference type="NCBI Taxonomy" id="1570016"/>
    <lineage>
        <taxon>Bacteria</taxon>
        <taxon>Pseudomonadati</taxon>
        <taxon>Pseudomonadota</taxon>
        <taxon>Gammaproteobacteria</taxon>
        <taxon>Thiotrichales</taxon>
        <taxon>Thioflexithrix</taxon>
    </lineage>
</organism>
<sequence>MSASANTEVSEDVLFSIQQLMSQAQQAQIREDNQTALTLQRQASELLQLHLPDSALFMENSYFLAKLHYDLGSYVQALASYEKVSVLAGKLGDKEKFAAALLGMSMTLWRQDNYQAALEHGLNALRAYQELDHRAGIADALHNIGTINDILKNYDKALEYHQQALVLREQLQDRKAIAESLNAMGIVYYFSKNYEKAAEFYEKTLAILMQLEDDKGVAKLLNNLGLVYKEQGDYDKAINYFFQTLDYANKLGNKYEIVNVSNNIGKLFILKADYDQAELFLHRALKIAEEIEAKDLIRESSEYYSDLFVANNDYEKALFYFKKAAQIRRELLDENRGKAIADLQTKYETEQKAQEIALLQRENNIKQLELERQTLLRNGFLIGFGFVLLMAMVAFYLYIVKKKAHHQLSELYSLISQEKAKSDQLLLNILPSRVANDLKEFGKTEPELFENVTVFFSDIVSFTKTSEKLDVKVLIEELNDIFTAFDNIVERNHCERIKTIGDAYLCVCGMPEENPQHAYNIVRAAVEIIQYMQQRNAQRSISWQIRVGIHTGPVVGGVVGVKKYIYDVFGDTINTTSRMEANSEPMKINISSVTYAAIQGQFKTQDRGEIDAKGKGKMRMYFVETDSNTALLNVMQHNQ</sequence>
<evidence type="ECO:0000256" key="8">
    <source>
        <dbReference type="RuleBase" id="RU000405"/>
    </source>
</evidence>
<keyword evidence="2 9" id="KW-0812">Transmembrane</keyword>
<comment type="similarity">
    <text evidence="8">Belongs to the adenylyl cyclase class-4/guanylyl cyclase family.</text>
</comment>
<dbReference type="InterPro" id="IPR011990">
    <property type="entry name" value="TPR-like_helical_dom_sf"/>
</dbReference>
<evidence type="ECO:0000313" key="12">
    <source>
        <dbReference type="Proteomes" id="UP000194798"/>
    </source>
</evidence>
<dbReference type="InterPro" id="IPR018297">
    <property type="entry name" value="A/G_cyclase_CS"/>
</dbReference>
<feature type="transmembrane region" description="Helical" evidence="9">
    <location>
        <begin position="380"/>
        <end position="399"/>
    </location>
</feature>
<keyword evidence="4 9" id="KW-1133">Transmembrane helix</keyword>
<evidence type="ECO:0000256" key="5">
    <source>
        <dbReference type="ARBA" id="ARBA00023136"/>
    </source>
</evidence>
<dbReference type="PANTHER" id="PTHR11920">
    <property type="entry name" value="GUANYLYL CYCLASE"/>
    <property type="match status" value="1"/>
</dbReference>
<keyword evidence="6 8" id="KW-0456">Lyase</keyword>
<gene>
    <name evidence="11" type="ORF">TPSD3_15820</name>
</gene>
<name>A0A251X5Y2_9GAMM</name>
<dbReference type="InterPro" id="IPR050401">
    <property type="entry name" value="Cyclic_nucleotide_synthase"/>
</dbReference>
<evidence type="ECO:0000256" key="4">
    <source>
        <dbReference type="ARBA" id="ARBA00022989"/>
    </source>
</evidence>
<accession>A0A251X5Y2</accession>
<dbReference type="GO" id="GO:0009190">
    <property type="term" value="P:cyclic nucleotide biosynthetic process"/>
    <property type="evidence" value="ECO:0007669"/>
    <property type="project" value="InterPro"/>
</dbReference>
<evidence type="ECO:0000313" key="11">
    <source>
        <dbReference type="EMBL" id="OUD12552.1"/>
    </source>
</evidence>